<dbReference type="EMBL" id="BAAAYK010000038">
    <property type="protein sequence ID" value="GAA3357720.1"/>
    <property type="molecule type" value="Genomic_DNA"/>
</dbReference>
<dbReference type="Proteomes" id="UP001500483">
    <property type="component" value="Unassembled WGS sequence"/>
</dbReference>
<sequence>MIARVLVAVLAASLLAPATAAASERADASWTGPLHTEGSRIVDADGNDFQLKSGNWHGASGTWNGSGDVDDPANHHDGEHSHGIPLGLDRASMDDIVGSFHELGINSIRLPFSNDMIDDEATVPDEAVAANPELRGKTRLEIYDAAVRALTGSGLAVILNNHTGTSRWCCGVDGNERWNSSQSDQEWEDDWAFMAARYADNERVVGADLYNEVRRDVFDDPNWGLGDEHDWFAASQRAGDRILNEANPNLLIIIEGINWTGLPVDGLPHERPTLEPVRELPQQLVKPDKLVYSAHFYGYTGPNHSGATGTGETHDPRYQDMSREELYDVLRRQAFFVTEDGEPYTAPLWISEFGVGRGEQDAKAREWFENFTDFLVAEHANFAYWPLVGWQEGGESDGWGLVQWDSAGDRISVDDGDWRADAWHRLTAD</sequence>
<keyword evidence="5" id="KW-0732">Signal</keyword>
<dbReference type="Pfam" id="PF00150">
    <property type="entry name" value="Cellulase"/>
    <property type="match status" value="1"/>
</dbReference>
<feature type="signal peptide" evidence="5">
    <location>
        <begin position="1"/>
        <end position="22"/>
    </location>
</feature>
<feature type="compositionally biased region" description="Basic and acidic residues" evidence="4">
    <location>
        <begin position="72"/>
        <end position="82"/>
    </location>
</feature>
<dbReference type="Gene3D" id="3.20.20.80">
    <property type="entry name" value="Glycosidases"/>
    <property type="match status" value="1"/>
</dbReference>
<evidence type="ECO:0000259" key="6">
    <source>
        <dbReference type="Pfam" id="PF00150"/>
    </source>
</evidence>
<evidence type="ECO:0000256" key="4">
    <source>
        <dbReference type="SAM" id="MobiDB-lite"/>
    </source>
</evidence>
<reference evidence="8" key="1">
    <citation type="journal article" date="2019" name="Int. J. Syst. Evol. Microbiol.">
        <title>The Global Catalogue of Microorganisms (GCM) 10K type strain sequencing project: providing services to taxonomists for standard genome sequencing and annotation.</title>
        <authorList>
            <consortium name="The Broad Institute Genomics Platform"/>
            <consortium name="The Broad Institute Genome Sequencing Center for Infectious Disease"/>
            <person name="Wu L."/>
            <person name="Ma J."/>
        </authorList>
    </citation>
    <scope>NUCLEOTIDE SEQUENCE [LARGE SCALE GENOMIC DNA]</scope>
    <source>
        <strain evidence="8">JCM 9687</strain>
    </source>
</reference>
<evidence type="ECO:0000256" key="5">
    <source>
        <dbReference type="SAM" id="SignalP"/>
    </source>
</evidence>
<dbReference type="InterPro" id="IPR018087">
    <property type="entry name" value="Glyco_hydro_5_CS"/>
</dbReference>
<feature type="chain" id="PRO_5045548834" description="Glycoside hydrolase family 5 domain-containing protein" evidence="5">
    <location>
        <begin position="23"/>
        <end position="429"/>
    </location>
</feature>
<evidence type="ECO:0000256" key="2">
    <source>
        <dbReference type="ARBA" id="ARBA00023295"/>
    </source>
</evidence>
<dbReference type="PROSITE" id="PS00659">
    <property type="entry name" value="GLYCOSYL_HYDROL_F5"/>
    <property type="match status" value="1"/>
</dbReference>
<keyword evidence="8" id="KW-1185">Reference proteome</keyword>
<dbReference type="PANTHER" id="PTHR31263">
    <property type="entry name" value="CELLULASE FAMILY PROTEIN (AFU_ORTHOLOGUE AFUA_5G14560)"/>
    <property type="match status" value="1"/>
</dbReference>
<feature type="domain" description="Glycoside hydrolase family 5" evidence="6">
    <location>
        <begin position="92"/>
        <end position="385"/>
    </location>
</feature>
<evidence type="ECO:0000313" key="8">
    <source>
        <dbReference type="Proteomes" id="UP001500483"/>
    </source>
</evidence>
<comment type="similarity">
    <text evidence="3">Belongs to the glycosyl hydrolase 5 (cellulase A) family.</text>
</comment>
<dbReference type="RefSeq" id="WP_309148803.1">
    <property type="nucleotide sequence ID" value="NZ_BAAAYK010000038.1"/>
</dbReference>
<proteinExistence type="inferred from homology"/>
<organism evidence="7 8">
    <name type="scientific">Saccharopolyspora gregorii</name>
    <dbReference type="NCBI Taxonomy" id="33914"/>
    <lineage>
        <taxon>Bacteria</taxon>
        <taxon>Bacillati</taxon>
        <taxon>Actinomycetota</taxon>
        <taxon>Actinomycetes</taxon>
        <taxon>Pseudonocardiales</taxon>
        <taxon>Pseudonocardiaceae</taxon>
        <taxon>Saccharopolyspora</taxon>
    </lineage>
</organism>
<name>A0ABP6RRS9_9PSEU</name>
<dbReference type="SUPFAM" id="SSF51445">
    <property type="entry name" value="(Trans)glycosidases"/>
    <property type="match status" value="1"/>
</dbReference>
<dbReference type="InterPro" id="IPR001547">
    <property type="entry name" value="Glyco_hydro_5"/>
</dbReference>
<dbReference type="InterPro" id="IPR017853">
    <property type="entry name" value="GH"/>
</dbReference>
<keyword evidence="1 3" id="KW-0378">Hydrolase</keyword>
<comment type="caution">
    <text evidence="7">The sequence shown here is derived from an EMBL/GenBank/DDBJ whole genome shotgun (WGS) entry which is preliminary data.</text>
</comment>
<keyword evidence="2 3" id="KW-0326">Glycosidase</keyword>
<evidence type="ECO:0000256" key="1">
    <source>
        <dbReference type="ARBA" id="ARBA00022801"/>
    </source>
</evidence>
<dbReference type="PANTHER" id="PTHR31263:SF0">
    <property type="entry name" value="CELLULASE FAMILY PROTEIN (AFU_ORTHOLOGUE AFUA_5G14560)"/>
    <property type="match status" value="1"/>
</dbReference>
<feature type="region of interest" description="Disordered" evidence="4">
    <location>
        <begin position="53"/>
        <end position="86"/>
    </location>
</feature>
<accession>A0ABP6RRS9</accession>
<evidence type="ECO:0000313" key="7">
    <source>
        <dbReference type="EMBL" id="GAA3357720.1"/>
    </source>
</evidence>
<protein>
    <recommendedName>
        <fullName evidence="6">Glycoside hydrolase family 5 domain-containing protein</fullName>
    </recommendedName>
</protein>
<gene>
    <name evidence="7" type="ORF">GCM10020366_26910</name>
</gene>
<evidence type="ECO:0000256" key="3">
    <source>
        <dbReference type="RuleBase" id="RU361153"/>
    </source>
</evidence>